<dbReference type="GO" id="GO:0008410">
    <property type="term" value="F:CoA-transferase activity"/>
    <property type="evidence" value="ECO:0007669"/>
    <property type="project" value="TreeGrafter"/>
</dbReference>
<organism evidence="2">
    <name type="scientific">Caldiarchaeum subterraneum</name>
    <dbReference type="NCBI Taxonomy" id="311458"/>
    <lineage>
        <taxon>Archaea</taxon>
        <taxon>Nitrososphaerota</taxon>
        <taxon>Candidatus Caldarchaeales</taxon>
        <taxon>Candidatus Caldarchaeaceae</taxon>
        <taxon>Candidatus Caldarchaeum</taxon>
    </lineage>
</organism>
<dbReference type="PANTHER" id="PTHR48207">
    <property type="entry name" value="SUCCINATE--HYDROXYMETHYLGLUTARATE COA-TRANSFERASE"/>
    <property type="match status" value="1"/>
</dbReference>
<dbReference type="Gene3D" id="3.40.50.10540">
    <property type="entry name" value="Crotonobetainyl-coa:carnitine coa-transferase, domain 1"/>
    <property type="match status" value="1"/>
</dbReference>
<dbReference type="AlphaFoldDB" id="A0A7C5Q526"/>
<dbReference type="PANTHER" id="PTHR48207:SF3">
    <property type="entry name" value="SUCCINATE--HYDROXYMETHYLGLUTARATE COA-TRANSFERASE"/>
    <property type="match status" value="1"/>
</dbReference>
<name>A0A7C5Q526_CALS0</name>
<proteinExistence type="predicted"/>
<dbReference type="InterPro" id="IPR044855">
    <property type="entry name" value="CoA-Trfase_III_dom3_sf"/>
</dbReference>
<gene>
    <name evidence="2" type="ORF">ENM11_07690</name>
</gene>
<dbReference type="InterPro" id="IPR023606">
    <property type="entry name" value="CoA-Trfase_III_dom_1_sf"/>
</dbReference>
<dbReference type="InterPro" id="IPR050483">
    <property type="entry name" value="CoA-transferase_III_domain"/>
</dbReference>
<sequence>MSQTQSSHQNSVTAWVSPSLSRLSNVISKNTRFRLHPVNGPLSGIRVLEFGSAVAAPLCGAILAEMGADVIKVEGVDKPDDARNWGKMVKGESLYFLHYNRNKRSLAVNLKDVRGREIVLKLVERSDCVVENFRPGVMERLGLSYSFLRGLNERLVYCSISGFGQTGPYSQLPGYDVIVQGMSGLMSVTGEAEGPPLRVGVPIIDILTALNAAMAVCAALFVREKTGRGQFIDVSLLETGVMAMGQWLSGYLGAGEVPHRFGNRYPPLAPYEPFNVKDGWIIVAVGNEEHWRKLCTLIGRDDLLRDERFKTNQSRIRPENRAALAAELEKTLTGRTVGEWLKVFWEEGVPAGPINTIREIASDPHLSVRKAFTELTHPVLGNVKFIRCTPVFNDTPTSVKTPAPTHGQHTDAILRDLGYTEDQIKLLEGQGVIKRGLGAV</sequence>
<dbReference type="SUPFAM" id="SSF89796">
    <property type="entry name" value="CoA-transferase family III (CaiB/BaiF)"/>
    <property type="match status" value="1"/>
</dbReference>
<evidence type="ECO:0000313" key="2">
    <source>
        <dbReference type="EMBL" id="HHK69009.1"/>
    </source>
</evidence>
<dbReference type="EMBL" id="DRWN01000065">
    <property type="protein sequence ID" value="HHK69009.1"/>
    <property type="molecule type" value="Genomic_DNA"/>
</dbReference>
<reference evidence="2" key="1">
    <citation type="journal article" date="2020" name="mSystems">
        <title>Genome- and Community-Level Interaction Insights into Carbon Utilization and Element Cycling Functions of Hydrothermarchaeota in Hydrothermal Sediment.</title>
        <authorList>
            <person name="Zhou Z."/>
            <person name="Liu Y."/>
            <person name="Xu W."/>
            <person name="Pan J."/>
            <person name="Luo Z.H."/>
            <person name="Li M."/>
        </authorList>
    </citation>
    <scope>NUCLEOTIDE SEQUENCE [LARGE SCALE GENOMIC DNA]</scope>
    <source>
        <strain evidence="2">SpSt-1056</strain>
    </source>
</reference>
<dbReference type="InterPro" id="IPR003673">
    <property type="entry name" value="CoA-Trfase_fam_III"/>
</dbReference>
<dbReference type="Gene3D" id="3.30.1540.10">
    <property type="entry name" value="formyl-coa transferase, domain 3"/>
    <property type="match status" value="1"/>
</dbReference>
<keyword evidence="1 2" id="KW-0808">Transferase</keyword>
<accession>A0A7C5Q526</accession>
<comment type="caution">
    <text evidence="2">The sequence shown here is derived from an EMBL/GenBank/DDBJ whole genome shotgun (WGS) entry which is preliminary data.</text>
</comment>
<evidence type="ECO:0000256" key="1">
    <source>
        <dbReference type="ARBA" id="ARBA00022679"/>
    </source>
</evidence>
<dbReference type="Pfam" id="PF02515">
    <property type="entry name" value="CoA_transf_3"/>
    <property type="match status" value="1"/>
</dbReference>
<protein>
    <submittedName>
        <fullName evidence="2">CoA transferase</fullName>
    </submittedName>
</protein>